<feature type="region of interest" description="Disordered" evidence="4">
    <location>
        <begin position="584"/>
        <end position="603"/>
    </location>
</feature>
<reference evidence="10" key="1">
    <citation type="submission" date="2025-08" db="UniProtKB">
        <authorList>
            <consortium name="RefSeq"/>
        </authorList>
    </citation>
    <scope>IDENTIFICATION</scope>
    <source>
        <tissue evidence="10">Whole organism</tissue>
    </source>
</reference>
<feature type="domain" description="DOP1-like TPR" evidence="8">
    <location>
        <begin position="1304"/>
        <end position="1667"/>
    </location>
</feature>
<dbReference type="GO" id="GO:0006895">
    <property type="term" value="P:Golgi to endosome transport"/>
    <property type="evidence" value="ECO:0007669"/>
    <property type="project" value="InterPro"/>
</dbReference>
<feature type="transmembrane region" description="Helical" evidence="5">
    <location>
        <begin position="2300"/>
        <end position="2320"/>
    </location>
</feature>
<dbReference type="GO" id="GO:0015031">
    <property type="term" value="P:protein transport"/>
    <property type="evidence" value="ECO:0007669"/>
    <property type="project" value="UniProtKB-KW"/>
</dbReference>
<dbReference type="Pfam" id="PF24601">
    <property type="entry name" value="TPR_DOP1"/>
    <property type="match status" value="1"/>
</dbReference>
<protein>
    <submittedName>
        <fullName evidence="10">Protein dopey-1 isoform X1</fullName>
    </submittedName>
</protein>
<feature type="transmembrane region" description="Helical" evidence="5">
    <location>
        <begin position="2379"/>
        <end position="2398"/>
    </location>
</feature>
<dbReference type="Pfam" id="PF24598">
    <property type="entry name" value="DOP1_C"/>
    <property type="match status" value="1"/>
</dbReference>
<dbReference type="GeneID" id="108671135"/>
<evidence type="ECO:0000259" key="6">
    <source>
        <dbReference type="Pfam" id="PF04118"/>
    </source>
</evidence>
<dbReference type="InterPro" id="IPR056459">
    <property type="entry name" value="TPR_DOP1"/>
</dbReference>
<feature type="compositionally biased region" description="Low complexity" evidence="4">
    <location>
        <begin position="1194"/>
        <end position="1205"/>
    </location>
</feature>
<dbReference type="PANTHER" id="PTHR14042:SF24">
    <property type="entry name" value="PROTEIN DOPEY-1 HOMOLOG"/>
    <property type="match status" value="1"/>
</dbReference>
<feature type="region of interest" description="Disordered" evidence="4">
    <location>
        <begin position="1857"/>
        <end position="1888"/>
    </location>
</feature>
<keyword evidence="2" id="KW-0653">Protein transport</keyword>
<evidence type="ECO:0000259" key="7">
    <source>
        <dbReference type="Pfam" id="PF24598"/>
    </source>
</evidence>
<proteinExistence type="inferred from homology"/>
<dbReference type="PANTHER" id="PTHR14042">
    <property type="entry name" value="DOPEY-RELATED"/>
    <property type="match status" value="1"/>
</dbReference>
<dbReference type="RefSeq" id="XP_047741169.1">
    <property type="nucleotide sequence ID" value="XM_047885213.1"/>
</dbReference>
<evidence type="ECO:0000256" key="5">
    <source>
        <dbReference type="SAM" id="Phobius"/>
    </source>
</evidence>
<organism evidence="9 10">
    <name type="scientific">Hyalella azteca</name>
    <name type="common">Amphipod</name>
    <dbReference type="NCBI Taxonomy" id="294128"/>
    <lineage>
        <taxon>Eukaryota</taxon>
        <taxon>Metazoa</taxon>
        <taxon>Ecdysozoa</taxon>
        <taxon>Arthropoda</taxon>
        <taxon>Crustacea</taxon>
        <taxon>Multicrustacea</taxon>
        <taxon>Malacostraca</taxon>
        <taxon>Eumalacostraca</taxon>
        <taxon>Peracarida</taxon>
        <taxon>Amphipoda</taxon>
        <taxon>Senticaudata</taxon>
        <taxon>Talitrida</taxon>
        <taxon>Talitroidea</taxon>
        <taxon>Hyalellidae</taxon>
        <taxon>Hyalella</taxon>
    </lineage>
</organism>
<dbReference type="Proteomes" id="UP000694843">
    <property type="component" value="Unplaced"/>
</dbReference>
<evidence type="ECO:0000256" key="1">
    <source>
        <dbReference type="ARBA" id="ARBA00022448"/>
    </source>
</evidence>
<evidence type="ECO:0000256" key="2">
    <source>
        <dbReference type="ARBA" id="ARBA00022927"/>
    </source>
</evidence>
<feature type="region of interest" description="Disordered" evidence="4">
    <location>
        <begin position="1194"/>
        <end position="1234"/>
    </location>
</feature>
<keyword evidence="9" id="KW-1185">Reference proteome</keyword>
<dbReference type="Pfam" id="PF04118">
    <property type="entry name" value="Dopey_N"/>
    <property type="match status" value="1"/>
</dbReference>
<feature type="domain" description="DOP1-like C-terminal" evidence="7">
    <location>
        <begin position="2052"/>
        <end position="2499"/>
    </location>
</feature>
<feature type="domain" description="DOP1 N-terminal" evidence="6">
    <location>
        <begin position="14"/>
        <end position="300"/>
    </location>
</feature>
<feature type="region of interest" description="Disordered" evidence="4">
    <location>
        <begin position="690"/>
        <end position="713"/>
    </location>
</feature>
<gene>
    <name evidence="10" type="primary">LOC108671135</name>
</gene>
<dbReference type="InterPro" id="IPR056457">
    <property type="entry name" value="DOP1_C"/>
</dbReference>
<evidence type="ECO:0000256" key="3">
    <source>
        <dbReference type="ARBA" id="ARBA00046326"/>
    </source>
</evidence>
<dbReference type="OrthoDB" id="297643at2759"/>
<evidence type="ECO:0000313" key="10">
    <source>
        <dbReference type="RefSeq" id="XP_047741169.1"/>
    </source>
</evidence>
<dbReference type="InterPro" id="IPR040314">
    <property type="entry name" value="DOP1"/>
</dbReference>
<accession>A0A979FV97</accession>
<evidence type="ECO:0000256" key="4">
    <source>
        <dbReference type="SAM" id="MobiDB-lite"/>
    </source>
</evidence>
<dbReference type="GO" id="GO:0005802">
    <property type="term" value="C:trans-Golgi network"/>
    <property type="evidence" value="ECO:0007669"/>
    <property type="project" value="TreeGrafter"/>
</dbReference>
<name>A0A979FV97_HYAAZ</name>
<feature type="transmembrane region" description="Helical" evidence="5">
    <location>
        <begin position="106"/>
        <end position="132"/>
    </location>
</feature>
<evidence type="ECO:0000313" key="9">
    <source>
        <dbReference type="Proteomes" id="UP000694843"/>
    </source>
</evidence>
<keyword evidence="1" id="KW-0813">Transport</keyword>
<sequence>MASLCEEEARLLNDSKYRSYVAVTDKVLKAFENTSEWADLISTLAKLNKVLVSHSKYPVVPRRVIISKRLAQCMHPALPSGVHLKALETYDIIFKNIGTRRLGQELFIYSAGLFPLFVFAAMSVRSALLTIYETHFVPLGQRLRPGLNGFLSGVLPGLEEGSDHLERTSRLLQLIAEGVGHAEFFGSLWECIAGNGSSRLPALNHIVSCYNKKLSTEDQLHILGTNLDTMVSGLCSCLVSGTVLVQRAALDLALVALPLHNSRLLLPHDSVRLVSAALLALLRRDTSLNRRLFSWLLGEEQQQHDGAAPRLELPNGRTSHNDSYFTTFSKPLLTEGILCCFRESKGRVPPDLRPYKLLVCLLDRPELGHDLLDNVLLDLLRCLYHSCEALKKSSTKQRDFDTGFSMNCAGSWSGKVPPSGDYANTSSNDCSKALSELNKSAGLVLGAVQPWYPWQQLLIHLQQCDGVSTHDQHSDTASQLVKCVGCGRTTFSELCTLMEHLMQTLPLDTPQQMEAAKLMNVLFVVTEFMAKRMDVLSAKEINTGVTFCHELLQKLMTSVAVSGPSSPHIASDNTSLCDRSGASSRLGSISTLDNEPTSSVSGGLEENIKALRGAPNDAMDLPAPRSLLNYAAVFEQFFTAYVTKRLLSHECPISKFEDVLLHEQDRCSSSEVRELLHECLACSQETSQKEVSPSSQLSSRQTGSHSSRASSLGQAVRLTDNHLEELPTFDYACVVLIDLSSIPISSEKAHQLSLMNGLKEVTLGLGIPRGKRMFDSLAADMNSDAPSESSEVANCSDGAVPAWLVALLACGCCGDQCTALQHSALATLCELVMVAASEVSVWRVQSQQTQSAINIVPRLLPEHVHVLHHNTGFYQHVTLALWSQLRQPHKPSQVRSVELLLRLHSITSLAAQSASLRNNKVAATRRPSSPSLVERELLAALSASCRGSGGGQVDQVSAAVRPAKEMHQQEVRSGVELQYQHDDASERWLTLWQLSRHCSSVSSARVAPHSFDRCLFLLLEWLRAPGSRQRTLAQQWLCAGLGCGDAARILDPVLCLLLHPHTRRISVQHVTVTPLGSNALLHTSCERGADANNDSASESLIYAISSVGGDVMYHVSKDVPNSFQSKKFFSPSAKQILALTTLMNDKLITENVQMPEYEVPYMGSSDDCHMSVLVNPFSRHPWLEMEDMADMNKASLSSAASESPATELQDAAETSMCQDLSNDEEQTSQGGISCEEGTLSAREIAESVFNEILERVFVECSLEPMPSDEPESSSIDSMEAEEAGAAPALGGANCNLTPSDMTLHPLHSHMLLYTQLVDSGQCLYGLTLLKNILESQAKLSLLSFASTGISVQQSHSELLVLMARHKQCVLGQGFDSGNSSELLGQYRSVMYLQVLITVCLYYIRSYYPQLPHLRLNNEHLQDNKEVQVLAVEILELVFSNLIPLVNESPRGLAPYVQDLLHKCKVQKCVLYCLLATVHAMRLPSSVINNKTSRAHEAKTFTQELLDYNYKSNNELSASAHETYLLNIMNLTLSLIKLEDVLKAAKVDPMPKKETSSSRSQSFAQYQPGQPIPTQAMFLRVVFSALGQKHTRHLHSAWLRLFTSTLPYMGNALPNNALRTSSFLCILLEELPQYYSNPASSSMRPIPPDYTLTLISALTTIVHFCLLDQTTPTMISGAPYLGSTHKPSNFGSSSSSTSATNAPASSHSTGNMLFNILNVFSPVADALEDSLDAAEADPLNAARKTLLCHLPRLVATLLPLWSATTSEVQGSAHCDIVKQYYEMELQCIAGSRSTVMQHIINFLSPICHHHAADFLAAVSIVWQSLSDSEAHGALAGRKQSAGEATEATSLAKAASCQSLMQTPSDADEGLPRPRSSTAPKKRNKIKNLSSSNSLQDVHKFGLFLDDGGVQRRGSHPTELDFVVETATKAIDMPHEVMRRHVYDDEGDDEEVGDALSVSLVDQLLAVHQDRRALMQMVSAVRVLPLHLFLDTVKQVLRQPPALQGSSQSVEVAVLEVLHCFACCSSPEQLGASWKPLISLLKEAVLALPPEALLLLLPILNNFVQRAPPITEKRLLKELQDVSVRLVESVSNIAGSCLEATAWLRRSLTVKARRDETQAWRVSVRALELLASEVAALLDVLYTSDEKDKVLPFLTQLMGHVTPYLRDHTANNARPFLACSRLVASLSGHQYTLKAWRKDVLELLLDVNAFRMSRAALSSWKTIVDNLFTHDKTIFKELIVRVTPSQGGSLHLFTSREAEYASRAVLLKRLAFTIFCSEPDQYSKFFPDIQERVTEVSRLGEMVPVLVGAVLGLVGVLVVRMAPRAMVSLWPVIITEMVQVFQVMEQQLQLNNHTNSAQQGKRLPAMDGRCNNLHQPAWLSLYLAACKLLDLLLALPVSLLPQFQMYRWAFVGTSEGSAGSCGDVAVTAAPAPLDGPNAGADFVPHVRRIARLMALRRQSEAGSEQRSAPVSLDVRSGHLLLGSVASIASLQDLEPFFQRLANSACELHCFSTHSSSYGATQTQGLDHIERQLEASFVEPLLENL</sequence>
<keyword evidence="5" id="KW-0472">Membrane</keyword>
<keyword evidence="5" id="KW-0812">Transmembrane</keyword>
<evidence type="ECO:0000259" key="8">
    <source>
        <dbReference type="Pfam" id="PF24601"/>
    </source>
</evidence>
<feature type="compositionally biased region" description="Polar residues" evidence="4">
    <location>
        <begin position="584"/>
        <end position="601"/>
    </location>
</feature>
<dbReference type="GO" id="GO:0005768">
    <property type="term" value="C:endosome"/>
    <property type="evidence" value="ECO:0007669"/>
    <property type="project" value="TreeGrafter"/>
</dbReference>
<dbReference type="OMA" id="LHHGCNF"/>
<dbReference type="GO" id="GO:0005829">
    <property type="term" value="C:cytosol"/>
    <property type="evidence" value="ECO:0007669"/>
    <property type="project" value="GOC"/>
</dbReference>
<comment type="similarity">
    <text evidence="3">Belongs to the DOP1 family.</text>
</comment>
<dbReference type="InterPro" id="IPR007249">
    <property type="entry name" value="DOP1_N"/>
</dbReference>
<keyword evidence="5" id="KW-1133">Transmembrane helix</keyword>